<evidence type="ECO:0000313" key="1">
    <source>
        <dbReference type="EMBL" id="KKM65142.1"/>
    </source>
</evidence>
<proteinExistence type="predicted"/>
<accession>A0A0F9M7F1</accession>
<dbReference type="AlphaFoldDB" id="A0A0F9M7F1"/>
<protein>
    <submittedName>
        <fullName evidence="1">Uncharacterized protein</fullName>
    </submittedName>
</protein>
<sequence>MTDENYRQIVETEIDFTAYHLFILDRPIQAAYPDCKKWSSWLILMGLAETWDIT</sequence>
<dbReference type="EMBL" id="LAZR01010772">
    <property type="protein sequence ID" value="KKM65142.1"/>
    <property type="molecule type" value="Genomic_DNA"/>
</dbReference>
<organism evidence="1">
    <name type="scientific">marine sediment metagenome</name>
    <dbReference type="NCBI Taxonomy" id="412755"/>
    <lineage>
        <taxon>unclassified sequences</taxon>
        <taxon>metagenomes</taxon>
        <taxon>ecological metagenomes</taxon>
    </lineage>
</organism>
<name>A0A0F9M7F1_9ZZZZ</name>
<gene>
    <name evidence="1" type="ORF">LCGC14_1494140</name>
</gene>
<reference evidence="1" key="1">
    <citation type="journal article" date="2015" name="Nature">
        <title>Complex archaea that bridge the gap between prokaryotes and eukaryotes.</title>
        <authorList>
            <person name="Spang A."/>
            <person name="Saw J.H."/>
            <person name="Jorgensen S.L."/>
            <person name="Zaremba-Niedzwiedzka K."/>
            <person name="Martijn J."/>
            <person name="Lind A.E."/>
            <person name="van Eijk R."/>
            <person name="Schleper C."/>
            <person name="Guy L."/>
            <person name="Ettema T.J."/>
        </authorList>
    </citation>
    <scope>NUCLEOTIDE SEQUENCE</scope>
</reference>
<comment type="caution">
    <text evidence="1">The sequence shown here is derived from an EMBL/GenBank/DDBJ whole genome shotgun (WGS) entry which is preliminary data.</text>
</comment>